<sequence length="178" mass="20613">MEVCQRPRTTESIYAPTPDLEPIIERMSKSRDGERMTFWSRYDPIRHVQGNTDHWAKNRQQHPDFGAVKSWHISCFAAQRAQQRARVVSFSQGRMIPYKEKTFDELVVDGLRGSMPGAYSSGRPKSTYNKSHYRNVFSERAKDGFRYWLIERPKPTNFGKYGMGSYKTVLGIGNAPRT</sequence>
<reference evidence="1" key="1">
    <citation type="journal article" date="2012" name="Nature">
        <title>The oyster genome reveals stress adaptation and complexity of shell formation.</title>
        <authorList>
            <person name="Zhang G."/>
            <person name="Fang X."/>
            <person name="Guo X."/>
            <person name="Li L."/>
            <person name="Luo R."/>
            <person name="Xu F."/>
            <person name="Yang P."/>
            <person name="Zhang L."/>
            <person name="Wang X."/>
            <person name="Qi H."/>
            <person name="Xiong Z."/>
            <person name="Que H."/>
            <person name="Xie Y."/>
            <person name="Holland P.W."/>
            <person name="Paps J."/>
            <person name="Zhu Y."/>
            <person name="Wu F."/>
            <person name="Chen Y."/>
            <person name="Wang J."/>
            <person name="Peng C."/>
            <person name="Meng J."/>
            <person name="Yang L."/>
            <person name="Liu J."/>
            <person name="Wen B."/>
            <person name="Zhang N."/>
            <person name="Huang Z."/>
            <person name="Zhu Q."/>
            <person name="Feng Y."/>
            <person name="Mount A."/>
            <person name="Hedgecock D."/>
            <person name="Xu Z."/>
            <person name="Liu Y."/>
            <person name="Domazet-Loso T."/>
            <person name="Du Y."/>
            <person name="Sun X."/>
            <person name="Zhang S."/>
            <person name="Liu B."/>
            <person name="Cheng P."/>
            <person name="Jiang X."/>
            <person name="Li J."/>
            <person name="Fan D."/>
            <person name="Wang W."/>
            <person name="Fu W."/>
            <person name="Wang T."/>
            <person name="Wang B."/>
            <person name="Zhang J."/>
            <person name="Peng Z."/>
            <person name="Li Y."/>
            <person name="Li N."/>
            <person name="Wang J."/>
            <person name="Chen M."/>
            <person name="He Y."/>
            <person name="Tan F."/>
            <person name="Song X."/>
            <person name="Zheng Q."/>
            <person name="Huang R."/>
            <person name="Yang H."/>
            <person name="Du X."/>
            <person name="Chen L."/>
            <person name="Yang M."/>
            <person name="Gaffney P.M."/>
            <person name="Wang S."/>
            <person name="Luo L."/>
            <person name="She Z."/>
            <person name="Ming Y."/>
            <person name="Huang W."/>
            <person name="Zhang S."/>
            <person name="Huang B."/>
            <person name="Zhang Y."/>
            <person name="Qu T."/>
            <person name="Ni P."/>
            <person name="Miao G."/>
            <person name="Wang J."/>
            <person name="Wang Q."/>
            <person name="Steinberg C.E."/>
            <person name="Wang H."/>
            <person name="Li N."/>
            <person name="Qian L."/>
            <person name="Zhang G."/>
            <person name="Li Y."/>
            <person name="Yang H."/>
            <person name="Liu X."/>
            <person name="Wang J."/>
            <person name="Yin Y."/>
            <person name="Wang J."/>
        </authorList>
    </citation>
    <scope>NUCLEOTIDE SEQUENCE [LARGE SCALE GENOMIC DNA]</scope>
    <source>
        <strain evidence="1">05x7-T-G4-1.051#20</strain>
    </source>
</reference>
<dbReference type="EMBL" id="JH817564">
    <property type="protein sequence ID" value="EKC29386.1"/>
    <property type="molecule type" value="Genomic_DNA"/>
</dbReference>
<evidence type="ECO:0000313" key="1">
    <source>
        <dbReference type="EMBL" id="EKC29386.1"/>
    </source>
</evidence>
<gene>
    <name evidence="1" type="ORF">CGI_10012092</name>
</gene>
<protein>
    <submittedName>
        <fullName evidence="1">Uncharacterized protein</fullName>
    </submittedName>
</protein>
<dbReference type="HOGENOM" id="CLU_1604816_0_0_1"/>
<accession>K1R5X9</accession>
<organism evidence="1">
    <name type="scientific">Magallana gigas</name>
    <name type="common">Pacific oyster</name>
    <name type="synonym">Crassostrea gigas</name>
    <dbReference type="NCBI Taxonomy" id="29159"/>
    <lineage>
        <taxon>Eukaryota</taxon>
        <taxon>Metazoa</taxon>
        <taxon>Spiralia</taxon>
        <taxon>Lophotrochozoa</taxon>
        <taxon>Mollusca</taxon>
        <taxon>Bivalvia</taxon>
        <taxon>Autobranchia</taxon>
        <taxon>Pteriomorphia</taxon>
        <taxon>Ostreida</taxon>
        <taxon>Ostreoidea</taxon>
        <taxon>Ostreidae</taxon>
        <taxon>Magallana</taxon>
    </lineage>
</organism>
<name>K1R5X9_MAGGI</name>
<dbReference type="AlphaFoldDB" id="K1R5X9"/>
<dbReference type="InParanoid" id="K1R5X9"/>
<proteinExistence type="predicted"/>